<evidence type="ECO:0000256" key="6">
    <source>
        <dbReference type="ARBA" id="ARBA00024871"/>
    </source>
</evidence>
<gene>
    <name evidence="9" type="ORF">NDU88_003762</name>
</gene>
<comment type="similarity">
    <text evidence="3 7">Belongs to the enoyl-CoA hydratase/isomerase family.</text>
</comment>
<dbReference type="EMBL" id="JANPWB010000005">
    <property type="protein sequence ID" value="KAJ1186983.1"/>
    <property type="molecule type" value="Genomic_DNA"/>
</dbReference>
<protein>
    <recommendedName>
        <fullName evidence="7">3-hydroxyisobutyryl-CoA hydrolase</fullName>
        <shortName evidence="7">HIB-CoA hydrolase</shortName>
        <shortName evidence="7">HIBYL-CoA-H</shortName>
        <ecNumber evidence="7">3.1.2.4</ecNumber>
    </recommendedName>
    <alternativeName>
        <fullName evidence="7">3-hydroxyisobutyryl-coenzyme A hydrolase</fullName>
    </alternativeName>
</protein>
<evidence type="ECO:0000256" key="2">
    <source>
        <dbReference type="ARBA" id="ARBA00005109"/>
    </source>
</evidence>
<comment type="catalytic activity">
    <reaction evidence="1 7">
        <text>3-hydroxy-2-methylpropanoyl-CoA + H2O = 3-hydroxy-2-methylpropanoate + CoA + H(+)</text>
        <dbReference type="Rhea" id="RHEA:20888"/>
        <dbReference type="ChEBI" id="CHEBI:11805"/>
        <dbReference type="ChEBI" id="CHEBI:15377"/>
        <dbReference type="ChEBI" id="CHEBI:15378"/>
        <dbReference type="ChEBI" id="CHEBI:57287"/>
        <dbReference type="ChEBI" id="CHEBI:57340"/>
        <dbReference type="EC" id="3.1.2.4"/>
    </reaction>
</comment>
<sequence length="51" mass="5888">ILQKMSPTSLKVTLRQLKEGASMTLQDVLRMEYRLSQACMRGHDFYEGVRA</sequence>
<dbReference type="InterPro" id="IPR032259">
    <property type="entry name" value="HIBYL-CoA-H"/>
</dbReference>
<feature type="non-terminal residue" evidence="9">
    <location>
        <position position="51"/>
    </location>
</feature>
<name>A0AAV7UH22_PLEWA</name>
<dbReference type="Proteomes" id="UP001066276">
    <property type="component" value="Chromosome 3_1"/>
</dbReference>
<feature type="domain" description="Enoyl-CoA hydratase/isomerase" evidence="8">
    <location>
        <begin position="2"/>
        <end position="51"/>
    </location>
</feature>
<organism evidence="9 10">
    <name type="scientific">Pleurodeles waltl</name>
    <name type="common">Iberian ribbed newt</name>
    <dbReference type="NCBI Taxonomy" id="8319"/>
    <lineage>
        <taxon>Eukaryota</taxon>
        <taxon>Metazoa</taxon>
        <taxon>Chordata</taxon>
        <taxon>Craniata</taxon>
        <taxon>Vertebrata</taxon>
        <taxon>Euteleostomi</taxon>
        <taxon>Amphibia</taxon>
        <taxon>Batrachia</taxon>
        <taxon>Caudata</taxon>
        <taxon>Salamandroidea</taxon>
        <taxon>Salamandridae</taxon>
        <taxon>Pleurodelinae</taxon>
        <taxon>Pleurodeles</taxon>
    </lineage>
</organism>
<dbReference type="EC" id="3.1.2.4" evidence="7"/>
<evidence type="ECO:0000256" key="4">
    <source>
        <dbReference type="ARBA" id="ARBA00022456"/>
    </source>
</evidence>
<evidence type="ECO:0000313" key="9">
    <source>
        <dbReference type="EMBL" id="KAJ1186983.1"/>
    </source>
</evidence>
<evidence type="ECO:0000313" key="10">
    <source>
        <dbReference type="Proteomes" id="UP001066276"/>
    </source>
</evidence>
<dbReference type="AlphaFoldDB" id="A0AAV7UH22"/>
<keyword evidence="7" id="KW-0496">Mitochondrion</keyword>
<dbReference type="InterPro" id="IPR045004">
    <property type="entry name" value="ECH_dom"/>
</dbReference>
<comment type="caution">
    <text evidence="9">The sequence shown here is derived from an EMBL/GenBank/DDBJ whole genome shotgun (WGS) entry which is preliminary data.</text>
</comment>
<dbReference type="PANTHER" id="PTHR43176:SF3">
    <property type="entry name" value="3-HYDROXYISOBUTYRYL-COA HYDROLASE, MITOCHONDRIAL"/>
    <property type="match status" value="1"/>
</dbReference>
<evidence type="ECO:0000256" key="1">
    <source>
        <dbReference type="ARBA" id="ARBA00001709"/>
    </source>
</evidence>
<feature type="non-terminal residue" evidence="9">
    <location>
        <position position="1"/>
    </location>
</feature>
<keyword evidence="5 7" id="KW-0378">Hydrolase</keyword>
<dbReference type="GO" id="GO:0006574">
    <property type="term" value="P:L-valine catabolic process"/>
    <property type="evidence" value="ECO:0007669"/>
    <property type="project" value="UniProtKB-UniRule"/>
</dbReference>
<dbReference type="Gene3D" id="3.90.226.10">
    <property type="entry name" value="2-enoyl-CoA Hydratase, Chain A, domain 1"/>
    <property type="match status" value="1"/>
</dbReference>
<comment type="subcellular location">
    <subcellularLocation>
        <location evidence="7">Mitochondrion</location>
    </subcellularLocation>
</comment>
<evidence type="ECO:0000256" key="7">
    <source>
        <dbReference type="RuleBase" id="RU369070"/>
    </source>
</evidence>
<evidence type="ECO:0000256" key="5">
    <source>
        <dbReference type="ARBA" id="ARBA00022801"/>
    </source>
</evidence>
<accession>A0AAV7UH22</accession>
<dbReference type="InterPro" id="IPR029045">
    <property type="entry name" value="ClpP/crotonase-like_dom_sf"/>
</dbReference>
<comment type="pathway">
    <text evidence="2 7">Amino-acid degradation; L-valine degradation.</text>
</comment>
<reference evidence="9" key="1">
    <citation type="journal article" date="2022" name="bioRxiv">
        <title>Sequencing and chromosome-scale assembly of the giantPleurodeles waltlgenome.</title>
        <authorList>
            <person name="Brown T."/>
            <person name="Elewa A."/>
            <person name="Iarovenko S."/>
            <person name="Subramanian E."/>
            <person name="Araus A.J."/>
            <person name="Petzold A."/>
            <person name="Susuki M."/>
            <person name="Suzuki K.-i.T."/>
            <person name="Hayashi T."/>
            <person name="Toyoda A."/>
            <person name="Oliveira C."/>
            <person name="Osipova E."/>
            <person name="Leigh N.D."/>
            <person name="Simon A."/>
            <person name="Yun M.H."/>
        </authorList>
    </citation>
    <scope>NUCLEOTIDE SEQUENCE</scope>
    <source>
        <strain evidence="9">20211129_DDA</strain>
        <tissue evidence="9">Liver</tissue>
    </source>
</reference>
<dbReference type="SUPFAM" id="SSF52096">
    <property type="entry name" value="ClpP/crotonase"/>
    <property type="match status" value="1"/>
</dbReference>
<evidence type="ECO:0000256" key="3">
    <source>
        <dbReference type="ARBA" id="ARBA00005254"/>
    </source>
</evidence>
<proteinExistence type="inferred from homology"/>
<keyword evidence="4" id="KW-0101">Branched-chain amino acid catabolism</keyword>
<dbReference type="GO" id="GO:0005739">
    <property type="term" value="C:mitochondrion"/>
    <property type="evidence" value="ECO:0007669"/>
    <property type="project" value="UniProtKB-SubCell"/>
</dbReference>
<dbReference type="PANTHER" id="PTHR43176">
    <property type="entry name" value="3-HYDROXYISOBUTYRYL-COA HYDROLASE-RELATED"/>
    <property type="match status" value="1"/>
</dbReference>
<evidence type="ECO:0000259" key="8">
    <source>
        <dbReference type="Pfam" id="PF16113"/>
    </source>
</evidence>
<dbReference type="GO" id="GO:0003860">
    <property type="term" value="F:3-hydroxyisobutyryl-CoA hydrolase activity"/>
    <property type="evidence" value="ECO:0007669"/>
    <property type="project" value="UniProtKB-UniRule"/>
</dbReference>
<dbReference type="Pfam" id="PF16113">
    <property type="entry name" value="ECH_2"/>
    <property type="match status" value="1"/>
</dbReference>
<keyword evidence="10" id="KW-1185">Reference proteome</keyword>
<comment type="function">
    <text evidence="6">Hydrolyzes 3-hydroxyisobutyryl-CoA (HIBYL-CoA), a saline catabolite. Has high activity toward isobutyryl-CoA. Could be an isobutyryl-CoA dehydrogenase that functions in valine catabolism. Also hydrolyzes 3-hydroxypropanoyl-CoA.</text>
</comment>